<sequence>MSEPEPLRPHSASQRETLEEATAAYQAAVTADAARYLLARGIDRETAATFRLGVVADPLPGHTRFTGFLVIPYLDQQGRPVSLRFRCIQDHEHREHGHGKYMSVTDEPARMFHIAAIHIADDEVHLCEGELDAIILNRIGLPAVAVPGVNSWRAYHRRMLAGFSRVWVWADPDDAGADLANRVTRALRTAKTVQLRHGDVTDTYLHGGADALHALIGKEATAA</sequence>
<organism evidence="1 2">
    <name type="scientific">Paractinoplanes rishiriensis</name>
    <dbReference type="NCBI Taxonomy" id="1050105"/>
    <lineage>
        <taxon>Bacteria</taxon>
        <taxon>Bacillati</taxon>
        <taxon>Actinomycetota</taxon>
        <taxon>Actinomycetes</taxon>
        <taxon>Micromonosporales</taxon>
        <taxon>Micromonosporaceae</taxon>
        <taxon>Paractinoplanes</taxon>
    </lineage>
</organism>
<dbReference type="Gene3D" id="3.40.1360.10">
    <property type="match status" value="1"/>
</dbReference>
<evidence type="ECO:0000313" key="2">
    <source>
        <dbReference type="Proteomes" id="UP000636960"/>
    </source>
</evidence>
<accession>A0A919N2W4</accession>
<keyword evidence="2" id="KW-1185">Reference proteome</keyword>
<name>A0A919N2W4_9ACTN</name>
<dbReference type="Proteomes" id="UP000636960">
    <property type="component" value="Unassembled WGS sequence"/>
</dbReference>
<dbReference type="EMBL" id="BOMV01000125">
    <property type="protein sequence ID" value="GIF02248.1"/>
    <property type="molecule type" value="Genomic_DNA"/>
</dbReference>
<evidence type="ECO:0000313" key="1">
    <source>
        <dbReference type="EMBL" id="GIF02248.1"/>
    </source>
</evidence>
<comment type="caution">
    <text evidence="1">The sequence shown here is derived from an EMBL/GenBank/DDBJ whole genome shotgun (WGS) entry which is preliminary data.</text>
</comment>
<dbReference type="CDD" id="cd01029">
    <property type="entry name" value="TOPRIM_primases"/>
    <property type="match status" value="1"/>
</dbReference>
<dbReference type="SUPFAM" id="SSF56731">
    <property type="entry name" value="DNA primase core"/>
    <property type="match status" value="1"/>
</dbReference>
<dbReference type="AlphaFoldDB" id="A0A919N2W4"/>
<dbReference type="InterPro" id="IPR034154">
    <property type="entry name" value="TOPRIM_DnaG/twinkle"/>
</dbReference>
<protein>
    <recommendedName>
        <fullName evidence="3">DNA primase</fullName>
    </recommendedName>
</protein>
<dbReference type="RefSeq" id="WP_239163683.1">
    <property type="nucleotide sequence ID" value="NZ_BOMV01000125.1"/>
</dbReference>
<gene>
    <name evidence="1" type="ORF">Ari01nite_97120</name>
</gene>
<dbReference type="Pfam" id="PF13155">
    <property type="entry name" value="Toprim_2"/>
    <property type="match status" value="1"/>
</dbReference>
<reference evidence="1" key="1">
    <citation type="submission" date="2021-01" db="EMBL/GenBank/DDBJ databases">
        <title>Whole genome shotgun sequence of Actinoplanes rishiriensis NBRC 108556.</title>
        <authorList>
            <person name="Komaki H."/>
            <person name="Tamura T."/>
        </authorList>
    </citation>
    <scope>NUCLEOTIDE SEQUENCE</scope>
    <source>
        <strain evidence="1">NBRC 108556</strain>
    </source>
</reference>
<proteinExistence type="predicted"/>
<evidence type="ECO:0008006" key="3">
    <source>
        <dbReference type="Google" id="ProtNLM"/>
    </source>
</evidence>